<dbReference type="EMBL" id="MCFF01000015">
    <property type="protein sequence ID" value="ORZ18267.1"/>
    <property type="molecule type" value="Genomic_DNA"/>
</dbReference>
<sequence>MVRIGAPWPSEHVSAFEAGGTGGALFSATFTGLSFGTKEKNVFVGFTHCGKIKEKCKNGQEERDKEQNQHAVREMRHKRMEKTQEKGRDTKQKNKYEHTEEETRAIFWQTSITPYQRPNRCVNKWVKFIKVEANIKIFGVRVSTFKCGRLYMANITFVSPCSPDVVMKPVVRRKFQSSLYTSLCVHGTLKLTSRIKKFNANLCRFRLTSTPIHKNSSDWVDATTLNGVYVIEDIMSLLHFW</sequence>
<feature type="compositionally biased region" description="Basic and acidic residues" evidence="1">
    <location>
        <begin position="81"/>
        <end position="98"/>
    </location>
</feature>
<dbReference type="AlphaFoldDB" id="A0A1Y2GPY8"/>
<accession>A0A1Y2GPY8</accession>
<name>A0A1Y2GPY8_9FUNG</name>
<comment type="caution">
    <text evidence="2">The sequence shown here is derived from an EMBL/GenBank/DDBJ whole genome shotgun (WGS) entry which is preliminary data.</text>
</comment>
<gene>
    <name evidence="2" type="ORF">BCR41DRAFT_404992</name>
</gene>
<dbReference type="InParanoid" id="A0A1Y2GPY8"/>
<evidence type="ECO:0000313" key="2">
    <source>
        <dbReference type="EMBL" id="ORZ18267.1"/>
    </source>
</evidence>
<feature type="region of interest" description="Disordered" evidence="1">
    <location>
        <begin position="57"/>
        <end position="98"/>
    </location>
</feature>
<organism evidence="2 3">
    <name type="scientific">Lobosporangium transversale</name>
    <dbReference type="NCBI Taxonomy" id="64571"/>
    <lineage>
        <taxon>Eukaryota</taxon>
        <taxon>Fungi</taxon>
        <taxon>Fungi incertae sedis</taxon>
        <taxon>Mucoromycota</taxon>
        <taxon>Mortierellomycotina</taxon>
        <taxon>Mortierellomycetes</taxon>
        <taxon>Mortierellales</taxon>
        <taxon>Mortierellaceae</taxon>
        <taxon>Lobosporangium</taxon>
    </lineage>
</organism>
<protein>
    <submittedName>
        <fullName evidence="2">Uncharacterized protein</fullName>
    </submittedName>
</protein>
<proteinExistence type="predicted"/>
<dbReference type="Proteomes" id="UP000193648">
    <property type="component" value="Unassembled WGS sequence"/>
</dbReference>
<dbReference type="GeneID" id="33571220"/>
<evidence type="ECO:0000256" key="1">
    <source>
        <dbReference type="SAM" id="MobiDB-lite"/>
    </source>
</evidence>
<evidence type="ECO:0000313" key="3">
    <source>
        <dbReference type="Proteomes" id="UP000193648"/>
    </source>
</evidence>
<reference evidence="2 3" key="1">
    <citation type="submission" date="2016-07" db="EMBL/GenBank/DDBJ databases">
        <title>Pervasive Adenine N6-methylation of Active Genes in Fungi.</title>
        <authorList>
            <consortium name="DOE Joint Genome Institute"/>
            <person name="Mondo S.J."/>
            <person name="Dannebaum R.O."/>
            <person name="Kuo R.C."/>
            <person name="Labutti K."/>
            <person name="Haridas S."/>
            <person name="Kuo A."/>
            <person name="Salamov A."/>
            <person name="Ahrendt S.R."/>
            <person name="Lipzen A."/>
            <person name="Sullivan W."/>
            <person name="Andreopoulos W.B."/>
            <person name="Clum A."/>
            <person name="Lindquist E."/>
            <person name="Daum C."/>
            <person name="Ramamoorthy G.K."/>
            <person name="Gryganskyi A."/>
            <person name="Culley D."/>
            <person name="Magnuson J.K."/>
            <person name="James T.Y."/>
            <person name="O'Malley M.A."/>
            <person name="Stajich J.E."/>
            <person name="Spatafora J.W."/>
            <person name="Visel A."/>
            <person name="Grigoriev I.V."/>
        </authorList>
    </citation>
    <scope>NUCLEOTIDE SEQUENCE [LARGE SCALE GENOMIC DNA]</scope>
    <source>
        <strain evidence="2 3">NRRL 3116</strain>
    </source>
</reference>
<dbReference type="RefSeq" id="XP_021882062.1">
    <property type="nucleotide sequence ID" value="XM_022029377.1"/>
</dbReference>
<keyword evidence="3" id="KW-1185">Reference proteome</keyword>
<feature type="compositionally biased region" description="Basic and acidic residues" evidence="1">
    <location>
        <begin position="57"/>
        <end position="74"/>
    </location>
</feature>